<evidence type="ECO:0000259" key="1">
    <source>
        <dbReference type="PROSITE" id="PS50943"/>
    </source>
</evidence>
<dbReference type="InterPro" id="IPR001387">
    <property type="entry name" value="Cro/C1-type_HTH"/>
</dbReference>
<evidence type="ECO:0000313" key="2">
    <source>
        <dbReference type="EMBL" id="MFC4110340.1"/>
    </source>
</evidence>
<dbReference type="CDD" id="cd00093">
    <property type="entry name" value="HTH_XRE"/>
    <property type="match status" value="1"/>
</dbReference>
<dbReference type="Pfam" id="PF19054">
    <property type="entry name" value="DUF5753"/>
    <property type="match status" value="1"/>
</dbReference>
<dbReference type="Proteomes" id="UP001595868">
    <property type="component" value="Unassembled WGS sequence"/>
</dbReference>
<dbReference type="Gene3D" id="1.10.260.40">
    <property type="entry name" value="lambda repressor-like DNA-binding domains"/>
    <property type="match status" value="1"/>
</dbReference>
<evidence type="ECO:0000313" key="3">
    <source>
        <dbReference type="Proteomes" id="UP001595868"/>
    </source>
</evidence>
<gene>
    <name evidence="2" type="ORF">ACFOX0_31025</name>
</gene>
<dbReference type="SUPFAM" id="SSF47413">
    <property type="entry name" value="lambda repressor-like DNA-binding domains"/>
    <property type="match status" value="1"/>
</dbReference>
<keyword evidence="3" id="KW-1185">Reference proteome</keyword>
<dbReference type="PROSITE" id="PS50943">
    <property type="entry name" value="HTH_CROC1"/>
    <property type="match status" value="1"/>
</dbReference>
<name>A0ABV8KVW5_9ACTN</name>
<dbReference type="Pfam" id="PF13560">
    <property type="entry name" value="HTH_31"/>
    <property type="match status" value="1"/>
</dbReference>
<accession>A0ABV8KVW5</accession>
<organism evidence="2 3">
    <name type="scientific">Micromonospora zhanjiangensis</name>
    <dbReference type="NCBI Taxonomy" id="1522057"/>
    <lineage>
        <taxon>Bacteria</taxon>
        <taxon>Bacillati</taxon>
        <taxon>Actinomycetota</taxon>
        <taxon>Actinomycetes</taxon>
        <taxon>Micromonosporales</taxon>
        <taxon>Micromonosporaceae</taxon>
        <taxon>Micromonospora</taxon>
    </lineage>
</organism>
<dbReference type="SMART" id="SM00530">
    <property type="entry name" value="HTH_XRE"/>
    <property type="match status" value="1"/>
</dbReference>
<reference evidence="3" key="1">
    <citation type="journal article" date="2019" name="Int. J. Syst. Evol. Microbiol.">
        <title>The Global Catalogue of Microorganisms (GCM) 10K type strain sequencing project: providing services to taxonomists for standard genome sequencing and annotation.</title>
        <authorList>
            <consortium name="The Broad Institute Genomics Platform"/>
            <consortium name="The Broad Institute Genome Sequencing Center for Infectious Disease"/>
            <person name="Wu L."/>
            <person name="Ma J."/>
        </authorList>
    </citation>
    <scope>NUCLEOTIDE SEQUENCE [LARGE SCALE GENOMIC DNA]</scope>
    <source>
        <strain evidence="3">2902at01</strain>
    </source>
</reference>
<dbReference type="RefSeq" id="WP_377552657.1">
    <property type="nucleotide sequence ID" value="NZ_JBHSBN010000039.1"/>
</dbReference>
<dbReference type="EMBL" id="JBHSBN010000039">
    <property type="protein sequence ID" value="MFC4110340.1"/>
    <property type="molecule type" value="Genomic_DNA"/>
</dbReference>
<proteinExistence type="predicted"/>
<protein>
    <submittedName>
        <fullName evidence="2">Helix-turn-helix domain-containing protein</fullName>
    </submittedName>
</protein>
<feature type="domain" description="HTH cro/C1-type" evidence="1">
    <location>
        <begin position="18"/>
        <end position="71"/>
    </location>
</feature>
<comment type="caution">
    <text evidence="2">The sequence shown here is derived from an EMBL/GenBank/DDBJ whole genome shotgun (WGS) entry which is preliminary data.</text>
</comment>
<sequence>MADDQGSTVPRRQLGRELRQLRMEARMTLDGVAAALQCSRQKLWRIESGIGAARAPEVRGMCELYRATPELTGALVGLAGETRAKGWWHRYGDPVPAWFDLHAGLQAAACRLREHHDTLVPGLLQTRRYASAVCRPRPDLTADERDHLLEVRLRRRDLLLRRLPPAPRLEVIVSEAVLLRAVGGPATMADQLRHLIEASRQPHISVRVLPLAAGLHDGAVAGAFTLLDFPPGNRIDPEPPVVYHESLTGALYLDRPAELAAYEQVWASLDALALDSEQSRRLVEKILVEVHRG</sequence>
<dbReference type="InterPro" id="IPR043917">
    <property type="entry name" value="DUF5753"/>
</dbReference>
<dbReference type="InterPro" id="IPR010982">
    <property type="entry name" value="Lambda_DNA-bd_dom_sf"/>
</dbReference>